<name>A0ABZ3EVV2_9FIRM</name>
<dbReference type="EMBL" id="CP146256">
    <property type="protein sequence ID" value="XAH73650.1"/>
    <property type="molecule type" value="Genomic_DNA"/>
</dbReference>
<evidence type="ECO:0000313" key="1">
    <source>
        <dbReference type="EMBL" id="XAH73650.1"/>
    </source>
</evidence>
<evidence type="ECO:0000313" key="2">
    <source>
        <dbReference type="Proteomes" id="UP001451571"/>
    </source>
</evidence>
<reference evidence="1 2" key="1">
    <citation type="submission" date="2024-02" db="EMBL/GenBank/DDBJ databases">
        <title>Bacterial strain from lacustrine sediment.</title>
        <authorList>
            <person name="Petit C."/>
            <person name="Fadhlaoui K."/>
        </authorList>
    </citation>
    <scope>NUCLEOTIDE SEQUENCE [LARGE SCALE GENOMIC DNA]</scope>
    <source>
        <strain evidence="1 2">IPX-CK</strain>
    </source>
</reference>
<sequence length="286" mass="32769">MENYVSLIMDVEKSRMYPIAQRNSMQKYMNRYIDCLNDLFRNDIKYRVTFSAGDELQGMFFDVTAAVLFFRLFEMLMKPVKIRAGIGVGEWTVKVEEGLSTQQDGPVYHRARQAIEEASKMQLQNVRICSEKDDILVNHLINASNVLKAQQIYMQNIVLVILELLYPFAAAGTEISGEEIAKELLNIKLEYMIAMRKYNKADGHRPESFHMSEVMAVSPIAIDGKIIEPESVIVKKNTAFMISQILGSTRQNADSIMRRGNANKIRELDFIALQYVEKTYGGDIWK</sequence>
<dbReference type="Proteomes" id="UP001451571">
    <property type="component" value="Chromosome"/>
</dbReference>
<protein>
    <submittedName>
        <fullName evidence="1">SatD family protein</fullName>
    </submittedName>
</protein>
<keyword evidence="2" id="KW-1185">Reference proteome</keyword>
<accession>A0ABZ3EVV2</accession>
<organism evidence="1 2">
    <name type="scientific">Kineothrix sedimenti</name>
    <dbReference type="NCBI Taxonomy" id="3123317"/>
    <lineage>
        <taxon>Bacteria</taxon>
        <taxon>Bacillati</taxon>
        <taxon>Bacillota</taxon>
        <taxon>Clostridia</taxon>
        <taxon>Lachnospirales</taxon>
        <taxon>Lachnospiraceae</taxon>
        <taxon>Kineothrix</taxon>
    </lineage>
</organism>
<dbReference type="Pfam" id="PF16264">
    <property type="entry name" value="SatD"/>
    <property type="match status" value="1"/>
</dbReference>
<proteinExistence type="predicted"/>
<gene>
    <name evidence="1" type="ORF">V6984_19450</name>
</gene>
<dbReference type="InterPro" id="IPR032580">
    <property type="entry name" value="SatD"/>
</dbReference>